<dbReference type="InterPro" id="IPR027417">
    <property type="entry name" value="P-loop_NTPase"/>
</dbReference>
<proteinExistence type="predicted"/>
<dbReference type="AlphaFoldDB" id="Q5LP69"/>
<dbReference type="PANTHER" id="PTHR43581:SF4">
    <property type="entry name" value="ATP_GTP PHOSPHATASE"/>
    <property type="match status" value="1"/>
</dbReference>
<dbReference type="Pfam" id="PF13175">
    <property type="entry name" value="AAA_15"/>
    <property type="match status" value="1"/>
</dbReference>
<name>Q5LP69_RUEPO</name>
<protein>
    <recommendedName>
        <fullName evidence="1">Endonuclease GajA/Old nuclease/RecF-like AAA domain-containing protein</fullName>
    </recommendedName>
</protein>
<dbReference type="InterPro" id="IPR041685">
    <property type="entry name" value="AAA_GajA/Old/RecF-like"/>
</dbReference>
<sequence>MIVVQVFLDAVAIRFYRGIGAELQSIGPFSAINFFVGANNAGKSIVLNFIHDRLPFCEGKSQRLEPNSPEVHRGSGEEGEFVAAVGVPKERFLEAVWERFPQAQMHVHEFKGKVSAIFDELSVGECVWFRSGPQIGDREYHPQPDIEALSKLFPDREWNALWRSVQSSSGGGLINHWIPQSLDILNRCSVLSFPTTQKIEAKRGIGRADEAFNGRGDGLIFELARLQEPGFNEDEKRDLFEQINAFLQEATGKPGARIRIPHDQSQVLVEMDGKVLPLDSLGTGIHEVVLIASFCTIHQDQIICMEEPEIHLHPLLQRKLVEYLRDHTDNQYFIATHSGAFIDTPGAAIFHVENDGQQTLVRPALVRQDKWRLLDDLGLHASDLLQANMVIWVEGPSDRIYLNHWIAAVDPDLREGIHYSILFYGGGLVSHLAAGAEEDGIQDLIDLRRMNRNMAIVMDSDRAGPRARLKGTPERIKRELTDDWGMVWVTRGREIENYVDHAALQAALKTLHPRIYDRPAEGGAFDHAFYFLRRDGEVHQAANKVGAARLVCEGAAKLDILDLQDRLSELSGRIRMANGLPARATG</sequence>
<dbReference type="eggNOG" id="COG3593">
    <property type="taxonomic scope" value="Bacteria"/>
</dbReference>
<evidence type="ECO:0000313" key="3">
    <source>
        <dbReference type="Proteomes" id="UP000001023"/>
    </source>
</evidence>
<dbReference type="SUPFAM" id="SSF52540">
    <property type="entry name" value="P-loop containing nucleoside triphosphate hydrolases"/>
    <property type="match status" value="1"/>
</dbReference>
<accession>Q5LP69</accession>
<dbReference type="PANTHER" id="PTHR43581">
    <property type="entry name" value="ATP/GTP PHOSPHATASE"/>
    <property type="match status" value="1"/>
</dbReference>
<dbReference type="Proteomes" id="UP000001023">
    <property type="component" value="Chromosome"/>
</dbReference>
<feature type="domain" description="Endonuclease GajA/Old nuclease/RecF-like AAA" evidence="1">
    <location>
        <begin position="244"/>
        <end position="342"/>
    </location>
</feature>
<gene>
    <name evidence="2" type="ordered locus">SPO2981</name>
</gene>
<dbReference type="Gene3D" id="3.40.50.300">
    <property type="entry name" value="P-loop containing nucleotide triphosphate hydrolases"/>
    <property type="match status" value="1"/>
</dbReference>
<evidence type="ECO:0000259" key="1">
    <source>
        <dbReference type="Pfam" id="PF13175"/>
    </source>
</evidence>
<dbReference type="InterPro" id="IPR051396">
    <property type="entry name" value="Bact_Antivir_Def_Nuclease"/>
</dbReference>
<dbReference type="HOGENOM" id="CLU_032808_0_0_5"/>
<dbReference type="KEGG" id="sil:SPO2981"/>
<keyword evidence="3" id="KW-1185">Reference proteome</keyword>
<dbReference type="STRING" id="246200.SPO2981"/>
<evidence type="ECO:0000313" key="2">
    <source>
        <dbReference type="EMBL" id="AAV96219.1"/>
    </source>
</evidence>
<dbReference type="PaxDb" id="246200-SPO2981"/>
<reference evidence="2 3" key="1">
    <citation type="journal article" date="2004" name="Nature">
        <title>Genome sequence of Silicibacter pomeroyi reveals adaptations to the marine environment.</title>
        <authorList>
            <person name="Moran M.A."/>
            <person name="Buchan A."/>
            <person name="Gonzalez J.M."/>
            <person name="Heidelberg J.F."/>
            <person name="Whitman W.B."/>
            <person name="Kiene R.P."/>
            <person name="Henriksen J.R."/>
            <person name="King G.M."/>
            <person name="Belas R."/>
            <person name="Fuqua C."/>
            <person name="Brinkac L."/>
            <person name="Lewis M."/>
            <person name="Johri S."/>
            <person name="Weaver B."/>
            <person name="Pai G."/>
            <person name="Eisen J.A."/>
            <person name="Rahe E."/>
            <person name="Sheldon W.M."/>
            <person name="Ye W."/>
            <person name="Miller T.R."/>
            <person name="Carlton J."/>
            <person name="Rasko D.A."/>
            <person name="Paulsen I.T."/>
            <person name="Ren Q."/>
            <person name="Daugherty S.C."/>
            <person name="Deboy R.T."/>
            <person name="Dodson R.J."/>
            <person name="Durkin A.S."/>
            <person name="Madupu R."/>
            <person name="Nelson W.C."/>
            <person name="Sullivan S.A."/>
            <person name="Rosovitz M.J."/>
            <person name="Haft D.H."/>
            <person name="Selengut J."/>
            <person name="Ward N."/>
        </authorList>
    </citation>
    <scope>NUCLEOTIDE SEQUENCE [LARGE SCALE GENOMIC DNA]</scope>
    <source>
        <strain evidence="3">ATCC 700808 / DSM 15171 / DSS-3</strain>
    </source>
</reference>
<organism evidence="2 3">
    <name type="scientific">Ruegeria pomeroyi (strain ATCC 700808 / DSM 15171 / DSS-3)</name>
    <name type="common">Silicibacter pomeroyi</name>
    <dbReference type="NCBI Taxonomy" id="246200"/>
    <lineage>
        <taxon>Bacteria</taxon>
        <taxon>Pseudomonadati</taxon>
        <taxon>Pseudomonadota</taxon>
        <taxon>Alphaproteobacteria</taxon>
        <taxon>Rhodobacterales</taxon>
        <taxon>Roseobacteraceae</taxon>
        <taxon>Ruegeria</taxon>
    </lineage>
</organism>
<dbReference type="EMBL" id="CP000031">
    <property type="protein sequence ID" value="AAV96219.1"/>
    <property type="molecule type" value="Genomic_DNA"/>
</dbReference>
<reference evidence="2 3" key="2">
    <citation type="journal article" date="2014" name="Stand. Genomic Sci.">
        <title>An updated genome annotation for the model marine bacterium Ruegeria pomeroyi DSS-3.</title>
        <authorList>
            <person name="Rivers A.R."/>
            <person name="Smith C.B."/>
            <person name="Moran M.A."/>
        </authorList>
    </citation>
    <scope>GENOME REANNOTATION</scope>
    <source>
        <strain evidence="3">ATCC 700808 / DSM 15171 / DSS-3</strain>
    </source>
</reference>